<evidence type="ECO:0008006" key="3">
    <source>
        <dbReference type="Google" id="ProtNLM"/>
    </source>
</evidence>
<sequence length="93" mass="10363">MQIGVLEIRLHIPWAHSLKEKRMVVKSLLAKLRHVFNVSVAEVAEQDIHQLAVLGIACVTDSAVQADSILDHVLDFVDQNTEATVVGVQREIR</sequence>
<gene>
    <name evidence="1" type="ordered locus">Ethha_2030</name>
</gene>
<dbReference type="HOGENOM" id="CLU_149981_2_0_9"/>
<evidence type="ECO:0000313" key="1">
    <source>
        <dbReference type="EMBL" id="ADU27547.1"/>
    </source>
</evidence>
<dbReference type="InterPro" id="IPR007546">
    <property type="entry name" value="DUF503"/>
</dbReference>
<dbReference type="AlphaFoldDB" id="E6U375"/>
<dbReference type="InterPro" id="IPR036746">
    <property type="entry name" value="TT1725-like_sf"/>
</dbReference>
<evidence type="ECO:0000313" key="2">
    <source>
        <dbReference type="Proteomes" id="UP000001551"/>
    </source>
</evidence>
<proteinExistence type="predicted"/>
<dbReference type="SUPFAM" id="SSF103007">
    <property type="entry name" value="Hypothetical protein TT1725"/>
    <property type="match status" value="1"/>
</dbReference>
<dbReference type="Gene3D" id="3.30.70.1120">
    <property type="entry name" value="TT1725-like"/>
    <property type="match status" value="1"/>
</dbReference>
<dbReference type="EMBL" id="CP002400">
    <property type="protein sequence ID" value="ADU27547.1"/>
    <property type="molecule type" value="Genomic_DNA"/>
</dbReference>
<organism evidence="1 2">
    <name type="scientific">Ethanoligenens harbinense (strain DSM 18485 / JCM 12961 / CGMCC 1.5033 / YUAN-3)</name>
    <dbReference type="NCBI Taxonomy" id="663278"/>
    <lineage>
        <taxon>Bacteria</taxon>
        <taxon>Bacillati</taxon>
        <taxon>Bacillota</taxon>
        <taxon>Clostridia</taxon>
        <taxon>Eubacteriales</taxon>
        <taxon>Oscillospiraceae</taxon>
        <taxon>Ethanoligenens</taxon>
    </lineage>
</organism>
<keyword evidence="2" id="KW-1185">Reference proteome</keyword>
<name>E6U375_ETHHY</name>
<accession>E6U375</accession>
<dbReference type="eggNOG" id="COG1550">
    <property type="taxonomic scope" value="Bacteria"/>
</dbReference>
<protein>
    <recommendedName>
        <fullName evidence="3">DUF503 domain-containing protein</fullName>
    </recommendedName>
</protein>
<dbReference type="RefSeq" id="WP_013485895.1">
    <property type="nucleotide sequence ID" value="NC_014828.1"/>
</dbReference>
<dbReference type="Proteomes" id="UP000001551">
    <property type="component" value="Chromosome"/>
</dbReference>
<reference evidence="1 2" key="1">
    <citation type="submission" date="2010-12" db="EMBL/GenBank/DDBJ databases">
        <title>Complete sequence of Ethanoligenens harbinense YUAN-3.</title>
        <authorList>
            <person name="Lucas S."/>
            <person name="Copeland A."/>
            <person name="Lapidus A."/>
            <person name="Cheng J.-F."/>
            <person name="Bruce D."/>
            <person name="Goodwin L."/>
            <person name="Pitluck S."/>
            <person name="Chertkov O."/>
            <person name="Misra M."/>
            <person name="Detter J.C."/>
            <person name="Han C."/>
            <person name="Tapia R."/>
            <person name="Land M."/>
            <person name="Hauser L."/>
            <person name="Jeffries C."/>
            <person name="Kyrpides N."/>
            <person name="Ivanova N."/>
            <person name="Mikhailova N."/>
            <person name="Wang A."/>
            <person name="Mouttaki H."/>
            <person name="He Z."/>
            <person name="Zhou J."/>
            <person name="Hemme C.L."/>
            <person name="Woyke T."/>
        </authorList>
    </citation>
    <scope>NUCLEOTIDE SEQUENCE [LARGE SCALE GENOMIC DNA]</scope>
    <source>
        <strain evidence="2">DSM 18485 / JCM 12961 / CGMCC 1.5033 / YUAN-3</strain>
    </source>
</reference>
<dbReference type="PANTHER" id="PTHR36441:SF1">
    <property type="entry name" value="DUF503 DOMAIN-CONTAINING PROTEIN"/>
    <property type="match status" value="1"/>
</dbReference>
<dbReference type="PANTHER" id="PTHR36441">
    <property type="entry name" value="HYPOTHETICAL CYTOSOLIC PROTEIN"/>
    <property type="match status" value="1"/>
</dbReference>
<dbReference type="Pfam" id="PF04456">
    <property type="entry name" value="DUF503"/>
    <property type="match status" value="1"/>
</dbReference>
<dbReference type="STRING" id="663278.Ethha_2030"/>
<dbReference type="KEGG" id="eha:Ethha_2030"/>